<dbReference type="AlphaFoldDB" id="A0A6J6R4P9"/>
<dbReference type="InterPro" id="IPR053714">
    <property type="entry name" value="Iso_Racemase_Enz_sf"/>
</dbReference>
<dbReference type="EMBL" id="CAESGF010000001">
    <property type="protein sequence ID" value="CAB4362343.1"/>
    <property type="molecule type" value="Genomic_DNA"/>
</dbReference>
<evidence type="ECO:0000313" key="5">
    <source>
        <dbReference type="EMBL" id="CAB4979232.1"/>
    </source>
</evidence>
<proteinExistence type="predicted"/>
<evidence type="ECO:0000313" key="2">
    <source>
        <dbReference type="EMBL" id="CAB4714294.1"/>
    </source>
</evidence>
<dbReference type="EMBL" id="CAFBMT010000002">
    <property type="protein sequence ID" value="CAB4914830.1"/>
    <property type="molecule type" value="Genomic_DNA"/>
</dbReference>
<sequence>MTADVQHTRGALSGRTFHVPDVGVDALPPGVIVDGQVDARFVRADAPSGGDPDSRSFRRRFGLIVPATNTIMEQELWSLLIGNGASAGLDGVGLHTTPVVTPKPDISTAAGVAEFRAGFLSGLDAAAQTALLGTPQYMILGMSLEHILVGMDSISETMDRVEHGSDLGWATWHHAVRSALGSMGATRIGLLTPFEASGNASAIRMFNDMGIDVVASVGLACNSLQKLAHLPDWAKEQAVTEVLATPGNRLDAVVQCGTGMSMLNVIDRLETTTGVPIVAINPTLLWYALRENGFDQPMKGAGLLLREF</sequence>
<dbReference type="InterPro" id="IPR026286">
    <property type="entry name" value="MaiA/AMDase"/>
</dbReference>
<reference evidence="2" key="1">
    <citation type="submission" date="2020-05" db="EMBL/GenBank/DDBJ databases">
        <authorList>
            <person name="Chiriac C."/>
            <person name="Salcher M."/>
            <person name="Ghai R."/>
            <person name="Kavagutti S V."/>
        </authorList>
    </citation>
    <scope>NUCLEOTIDE SEQUENCE</scope>
</reference>
<dbReference type="EMBL" id="CAFBOL010000011">
    <property type="protein sequence ID" value="CAB4979232.1"/>
    <property type="molecule type" value="Genomic_DNA"/>
</dbReference>
<evidence type="ECO:0000313" key="1">
    <source>
        <dbReference type="EMBL" id="CAB4362343.1"/>
    </source>
</evidence>
<dbReference type="Pfam" id="PF17645">
    <property type="entry name" value="Amdase"/>
    <property type="match status" value="1"/>
</dbReference>
<name>A0A6J6R4P9_9ZZZZ</name>
<protein>
    <submittedName>
        <fullName evidence="2">Unannotated protein</fullName>
    </submittedName>
</protein>
<dbReference type="PANTHER" id="PTHR40267">
    <property type="entry name" value="BLR3294 PROTEIN"/>
    <property type="match status" value="1"/>
</dbReference>
<evidence type="ECO:0000313" key="3">
    <source>
        <dbReference type="EMBL" id="CAB4849072.1"/>
    </source>
</evidence>
<evidence type="ECO:0000313" key="4">
    <source>
        <dbReference type="EMBL" id="CAB4914830.1"/>
    </source>
</evidence>
<organism evidence="2">
    <name type="scientific">freshwater metagenome</name>
    <dbReference type="NCBI Taxonomy" id="449393"/>
    <lineage>
        <taxon>unclassified sequences</taxon>
        <taxon>metagenomes</taxon>
        <taxon>ecological metagenomes</taxon>
    </lineage>
</organism>
<gene>
    <name evidence="2" type="ORF">UFOPK2656_00876</name>
    <name evidence="3" type="ORF">UFOPK3267_00848</name>
    <name evidence="4" type="ORF">UFOPK3651_00459</name>
    <name evidence="5" type="ORF">UFOPK3931_00699</name>
    <name evidence="1" type="ORF">UFOPK4189_00116</name>
</gene>
<dbReference type="EMBL" id="CAEZYF010000004">
    <property type="protein sequence ID" value="CAB4714294.1"/>
    <property type="molecule type" value="Genomic_DNA"/>
</dbReference>
<dbReference type="Gene3D" id="3.40.50.12500">
    <property type="match status" value="1"/>
</dbReference>
<dbReference type="EMBL" id="CAFBIY010000033">
    <property type="protein sequence ID" value="CAB4849072.1"/>
    <property type="molecule type" value="Genomic_DNA"/>
</dbReference>
<accession>A0A6J6R4P9</accession>
<dbReference type="PANTHER" id="PTHR40267:SF1">
    <property type="entry name" value="BLR3294 PROTEIN"/>
    <property type="match status" value="1"/>
</dbReference>